<sequence>MRTCPTNRQPSMDTSAQKDNLDVAAVLACDPDPDWLLHLRQRGWTVVPALDQREVEHCAGCFFSWLESCVKVQGAKVLGPTGFRRDQPSTWTRKNMPAAPRGIFKSGFVDAGYETTDAHAPPDVWRWRLREQCAPIFASALGIPAGDLLCSMDGGCFMPPDKSSRPWRPWFHQDMPRALALDPTAKCIQGVVTLTDSTQDDDGGLVVLEGSHLVHAQYVARHEQEGVEWRRADCDDPLLAGRRQVRVGAPAGSLILFDSRLFHCNRPPTGDRPRMCVYVSMQPRSSADSSTLAERVRIYEAGLMTGHWCYGPWMRPNASHVDSTAIGRLPKTIVVPRSAVAVTARGTLGRSVLTPLAARLVGYD</sequence>
<dbReference type="Pfam" id="PF05721">
    <property type="entry name" value="PhyH"/>
    <property type="match status" value="1"/>
</dbReference>
<evidence type="ECO:0000313" key="2">
    <source>
        <dbReference type="Proteomes" id="UP000204584"/>
    </source>
</evidence>
<dbReference type="InterPro" id="IPR008775">
    <property type="entry name" value="Phytyl_CoA_dOase-like"/>
</dbReference>
<proteinExistence type="predicted"/>
<protein>
    <submittedName>
        <fullName evidence="1">2OG-Fe(II) oxygenase incomplete domain containing protein</fullName>
    </submittedName>
</protein>
<accession>S4W260</accession>
<dbReference type="RefSeq" id="YP_008438850.2">
    <property type="nucleotide sequence ID" value="NC_022098.1"/>
</dbReference>
<dbReference type="Proteomes" id="UP000204584">
    <property type="component" value="Segment"/>
</dbReference>
<dbReference type="EMBL" id="KC977571">
    <property type="protein sequence ID" value="AGO85896.2"/>
    <property type="molecule type" value="Genomic_DNA"/>
</dbReference>
<keyword evidence="2" id="KW-1185">Reference proteome</keyword>
<organism evidence="1 2">
    <name type="scientific">Pandoravirus salinus</name>
    <dbReference type="NCBI Taxonomy" id="1349410"/>
    <lineage>
        <taxon>Viruses</taxon>
        <taxon>Pandoravirus</taxon>
    </lineage>
</organism>
<evidence type="ECO:0000313" key="1">
    <source>
        <dbReference type="EMBL" id="AGO85896.2"/>
    </source>
</evidence>
<dbReference type="Gene3D" id="2.60.120.620">
    <property type="entry name" value="q2cbj1_9rhob like domain"/>
    <property type="match status" value="1"/>
</dbReference>
<reference evidence="1 2" key="1">
    <citation type="journal article" date="2013" name="Science">
        <title>Pandoraviruses: amoeba viruses with genomes up to 2.5 Mb reaching that of parasitic eukaryotes.</title>
        <authorList>
            <person name="Philippe N."/>
            <person name="Legendre M."/>
            <person name="Doutre G."/>
            <person name="Coute Y."/>
            <person name="Poirot O."/>
            <person name="Lescot M."/>
            <person name="Arslan D."/>
            <person name="Seltzer V."/>
            <person name="Bertaux L."/>
            <person name="Bruley C."/>
            <person name="Garin J."/>
            <person name="Claverie J.M."/>
            <person name="Abergel C."/>
        </authorList>
    </citation>
    <scope>NUCLEOTIDE SEQUENCE [LARGE SCALE GENOMIC DNA]</scope>
</reference>
<name>S4W260_9VIRU</name>
<gene>
    <name evidence="1" type="ORF">psal_cds_1368</name>
</gene>
<dbReference type="KEGG" id="vg:16607558"/>
<dbReference type="GeneID" id="16607558"/>
<dbReference type="SUPFAM" id="SSF51197">
    <property type="entry name" value="Clavaminate synthase-like"/>
    <property type="match status" value="1"/>
</dbReference>
<dbReference type="PANTHER" id="PTHR31630:SF6">
    <property type="entry name" value="PHYTANOYL-COA DIOXYGENASE-RELATED"/>
    <property type="match status" value="1"/>
</dbReference>
<dbReference type="PANTHER" id="PTHR31630">
    <property type="entry name" value="PHYTANOYL-COA DIOXYGENASE-RELATED-RELATED"/>
    <property type="match status" value="1"/>
</dbReference>